<organism evidence="1">
    <name type="scientific">Candidatus Kentrum sp. LFY</name>
    <dbReference type="NCBI Taxonomy" id="2126342"/>
    <lineage>
        <taxon>Bacteria</taxon>
        <taxon>Pseudomonadati</taxon>
        <taxon>Pseudomonadota</taxon>
        <taxon>Gammaproteobacteria</taxon>
        <taxon>Candidatus Kentrum</taxon>
    </lineage>
</organism>
<sequence length="68" mass="7490">MLFQKALERLNANMRSGAEVIGYGGLRNIRFTTMVAKNIFELEGAKYITLENGSRDVLDAAGARGRGR</sequence>
<proteinExistence type="predicted"/>
<evidence type="ECO:0000313" key="1">
    <source>
        <dbReference type="EMBL" id="VFJ99479.1"/>
    </source>
</evidence>
<gene>
    <name evidence="1" type="ORF">BECKLFY1418A_GA0070994_11003</name>
</gene>
<reference evidence="1" key="1">
    <citation type="submission" date="2019-02" db="EMBL/GenBank/DDBJ databases">
        <authorList>
            <person name="Gruber-Vodicka R. H."/>
            <person name="Seah K. B. B."/>
        </authorList>
    </citation>
    <scope>NUCLEOTIDE SEQUENCE</scope>
    <source>
        <strain evidence="1">BECK_M6</strain>
    </source>
</reference>
<dbReference type="EMBL" id="CAADFH010000100">
    <property type="protein sequence ID" value="VFJ99479.1"/>
    <property type="molecule type" value="Genomic_DNA"/>
</dbReference>
<protein>
    <submittedName>
        <fullName evidence="1">Uncharacterized protein</fullName>
    </submittedName>
</protein>
<name>A0A450V3Z5_9GAMM</name>
<accession>A0A450V3Z5</accession>
<dbReference type="AlphaFoldDB" id="A0A450V3Z5"/>